<dbReference type="Proteomes" id="UP000003174">
    <property type="component" value="Unassembled WGS sequence"/>
</dbReference>
<reference evidence="1 2" key="1">
    <citation type="submission" date="2009-01" db="EMBL/GenBank/DDBJ databases">
        <authorList>
            <person name="Fulton L."/>
            <person name="Clifton S."/>
            <person name="Fulton B."/>
            <person name="Xu J."/>
            <person name="Minx P."/>
            <person name="Pepin K.H."/>
            <person name="Johnson M."/>
            <person name="Bhonagiri V."/>
            <person name="Nash W.E."/>
            <person name="Mardis E.R."/>
            <person name="Wilson R.K."/>
        </authorList>
    </citation>
    <scope>NUCLEOTIDE SEQUENCE [LARGE SCALE GENOMIC DNA]</scope>
    <source>
        <strain evidence="1 2">DSM 3353</strain>
    </source>
</reference>
<name>C0EZ81_9FIRM</name>
<evidence type="ECO:0000313" key="2">
    <source>
        <dbReference type="Proteomes" id="UP000003174"/>
    </source>
</evidence>
<reference evidence="1 2" key="2">
    <citation type="submission" date="2009-02" db="EMBL/GenBank/DDBJ databases">
        <title>Draft genome sequence of Eubacterium hallii (DSM 3353).</title>
        <authorList>
            <person name="Sudarsanam P."/>
            <person name="Ley R."/>
            <person name="Guruge J."/>
            <person name="Turnbaugh P.J."/>
            <person name="Mahowald M."/>
            <person name="Liep D."/>
            <person name="Gordon J."/>
        </authorList>
    </citation>
    <scope>NUCLEOTIDE SEQUENCE [LARGE SCALE GENOMIC DNA]</scope>
    <source>
        <strain evidence="1 2">DSM 3353</strain>
    </source>
</reference>
<proteinExistence type="predicted"/>
<organism evidence="1 2">
    <name type="scientific">Anaerobutyricum hallii DSM 3353</name>
    <dbReference type="NCBI Taxonomy" id="411469"/>
    <lineage>
        <taxon>Bacteria</taxon>
        <taxon>Bacillati</taxon>
        <taxon>Bacillota</taxon>
        <taxon>Clostridia</taxon>
        <taxon>Lachnospirales</taxon>
        <taxon>Lachnospiraceae</taxon>
        <taxon>Anaerobutyricum</taxon>
    </lineage>
</organism>
<protein>
    <submittedName>
        <fullName evidence="1">Uncharacterized protein</fullName>
    </submittedName>
</protein>
<comment type="caution">
    <text evidence="1">The sequence shown here is derived from an EMBL/GenBank/DDBJ whole genome shotgun (WGS) entry which is preliminary data.</text>
</comment>
<accession>C0EZ81</accession>
<gene>
    <name evidence="1" type="ORF">EUBHAL_02739</name>
</gene>
<dbReference type="AlphaFoldDB" id="C0EZ81"/>
<sequence length="46" mass="5329">MNSDFVPAFTVSQQREPIPYICGLGARFGYEHMKLVFKPQRLKSQI</sequence>
<evidence type="ECO:0000313" key="1">
    <source>
        <dbReference type="EMBL" id="EEG35422.1"/>
    </source>
</evidence>
<dbReference type="EMBL" id="ACEP01000122">
    <property type="protein sequence ID" value="EEG35422.1"/>
    <property type="molecule type" value="Genomic_DNA"/>
</dbReference>